<feature type="domain" description="IrrE N-terminal-like" evidence="1">
    <location>
        <begin position="34"/>
        <end position="146"/>
    </location>
</feature>
<dbReference type="OrthoDB" id="9794834at2"/>
<sequence>MRPTRAEWARKCGERKAKQCGFLRFPIDPFRIAEDEDILVQAKKADQIGVSGGIIFNDEDVAIFYATNISSSGFQRFTVGHELGHYFLEGHPEEILQTGPLHASKAGFSQGDRAIEIEADHFSSGLLLPGHLVRQALGDGQIGLEGIEELSELSECSLTASAIRAAECSPYPMAIVMSREDQICYGFLSDGFKQLKPRAFPRKGDLLPDSATRQFNLDTANIENGKRHAGETTLADWFDGPPGIILDEEVLGLGKYGYTLTVFSSEELPEEPDEFEDEEAALIGSYTAKFAYGR</sequence>
<accession>A0A5S3P627</accession>
<dbReference type="Proteomes" id="UP000309668">
    <property type="component" value="Unassembled WGS sequence"/>
</dbReference>
<dbReference type="Gene3D" id="1.10.10.2910">
    <property type="match status" value="1"/>
</dbReference>
<proteinExistence type="predicted"/>
<name>A0A5S3P627_9SPHN</name>
<reference evidence="2 3" key="1">
    <citation type="submission" date="2019-05" db="EMBL/GenBank/DDBJ databases">
        <title>Erythrobacter marisflavi sp. nov., isolated from isolated from water of an estuary environment.</title>
        <authorList>
            <person name="Yoon J.-H."/>
        </authorList>
    </citation>
    <scope>NUCLEOTIDE SEQUENCE [LARGE SCALE GENOMIC DNA]</scope>
    <source>
        <strain evidence="2 3">KEM-5</strain>
    </source>
</reference>
<dbReference type="AlphaFoldDB" id="A0A5S3P627"/>
<dbReference type="RefSeq" id="WP_138617808.1">
    <property type="nucleotide sequence ID" value="NZ_VCAO01000003.1"/>
</dbReference>
<dbReference type="PANTHER" id="PTHR43236:SF1">
    <property type="entry name" value="BLL7220 PROTEIN"/>
    <property type="match status" value="1"/>
</dbReference>
<evidence type="ECO:0000313" key="2">
    <source>
        <dbReference type="EMBL" id="TMM48281.1"/>
    </source>
</evidence>
<evidence type="ECO:0000259" key="1">
    <source>
        <dbReference type="Pfam" id="PF06114"/>
    </source>
</evidence>
<dbReference type="InterPro" id="IPR010359">
    <property type="entry name" value="IrrE_HExxH"/>
</dbReference>
<gene>
    <name evidence="2" type="ORF">FEV51_08340</name>
</gene>
<dbReference type="InterPro" id="IPR052345">
    <property type="entry name" value="Rad_response_metalloprotease"/>
</dbReference>
<dbReference type="EMBL" id="VCAO01000003">
    <property type="protein sequence ID" value="TMM48281.1"/>
    <property type="molecule type" value="Genomic_DNA"/>
</dbReference>
<dbReference type="PANTHER" id="PTHR43236">
    <property type="entry name" value="ANTITOXIN HIGA1"/>
    <property type="match status" value="1"/>
</dbReference>
<dbReference type="Pfam" id="PF06114">
    <property type="entry name" value="Peptidase_M78"/>
    <property type="match status" value="1"/>
</dbReference>
<keyword evidence="3" id="KW-1185">Reference proteome</keyword>
<organism evidence="2 3">
    <name type="scientific">Qipengyuania marisflavi</name>
    <dbReference type="NCBI Taxonomy" id="2486356"/>
    <lineage>
        <taxon>Bacteria</taxon>
        <taxon>Pseudomonadati</taxon>
        <taxon>Pseudomonadota</taxon>
        <taxon>Alphaproteobacteria</taxon>
        <taxon>Sphingomonadales</taxon>
        <taxon>Erythrobacteraceae</taxon>
        <taxon>Qipengyuania</taxon>
    </lineage>
</organism>
<protein>
    <submittedName>
        <fullName evidence="2">ImmA/IrrE family metallo-endopeptidase</fullName>
    </submittedName>
</protein>
<evidence type="ECO:0000313" key="3">
    <source>
        <dbReference type="Proteomes" id="UP000309668"/>
    </source>
</evidence>
<comment type="caution">
    <text evidence="2">The sequence shown here is derived from an EMBL/GenBank/DDBJ whole genome shotgun (WGS) entry which is preliminary data.</text>
</comment>